<proteinExistence type="inferred from homology"/>
<dbReference type="AlphaFoldDB" id="A0A485KZS8"/>
<feature type="binding site" evidence="9">
    <location>
        <position position="265"/>
    </location>
    <ligand>
        <name>ATP</name>
        <dbReference type="ChEBI" id="CHEBI:30616"/>
    </ligand>
</feature>
<reference evidence="16" key="2">
    <citation type="submission" date="2019-06" db="EMBL/GenBank/DDBJ databases">
        <title>Genomics analysis of Aphanomyces spp. identifies a new class of oomycete effector associated with host adaptation.</title>
        <authorList>
            <person name="Gaulin E."/>
        </authorList>
    </citation>
    <scope>NUCLEOTIDE SEQUENCE</scope>
    <source>
        <strain evidence="16">CBS 578.67</strain>
    </source>
</reference>
<reference evidence="17 18" key="1">
    <citation type="submission" date="2019-03" db="EMBL/GenBank/DDBJ databases">
        <authorList>
            <person name="Gaulin E."/>
            <person name="Dumas B."/>
        </authorList>
    </citation>
    <scope>NUCLEOTIDE SEQUENCE [LARGE SCALE GENOMIC DNA]</scope>
    <source>
        <strain evidence="17">CBS 568.67</strain>
    </source>
</reference>
<dbReference type="GO" id="GO:0004674">
    <property type="term" value="F:protein serine/threonine kinase activity"/>
    <property type="evidence" value="ECO:0007669"/>
    <property type="project" value="UniProtKB-KW"/>
</dbReference>
<comment type="catalytic activity">
    <reaction evidence="6 13">
        <text>L-threonyl-[protein] + ATP = O-phospho-L-threonyl-[protein] + ADP + H(+)</text>
        <dbReference type="Rhea" id="RHEA:46608"/>
        <dbReference type="Rhea" id="RHEA-COMP:11060"/>
        <dbReference type="Rhea" id="RHEA-COMP:11605"/>
        <dbReference type="ChEBI" id="CHEBI:15378"/>
        <dbReference type="ChEBI" id="CHEBI:30013"/>
        <dbReference type="ChEBI" id="CHEBI:30616"/>
        <dbReference type="ChEBI" id="CHEBI:61977"/>
        <dbReference type="ChEBI" id="CHEBI:456216"/>
        <dbReference type="EC" id="2.7.11.1"/>
    </reaction>
</comment>
<evidence type="ECO:0000256" key="13">
    <source>
        <dbReference type="RuleBase" id="RU367134"/>
    </source>
</evidence>
<feature type="binding site" evidence="9 11">
    <location>
        <position position="153"/>
    </location>
    <ligand>
        <name>ATP</name>
        <dbReference type="ChEBI" id="CHEBI:30616"/>
    </ligand>
</feature>
<evidence type="ECO:0000256" key="14">
    <source>
        <dbReference type="SAM" id="MobiDB-lite"/>
    </source>
</evidence>
<feature type="cross-link" description="Glycyl lysine isopeptide (Lys-Gly) (interchain with G-Cter in SUMO2)" evidence="10">
    <location>
        <position position="249"/>
    </location>
</feature>
<evidence type="ECO:0000256" key="4">
    <source>
        <dbReference type="ARBA" id="ARBA00022777"/>
    </source>
</evidence>
<evidence type="ECO:0000256" key="1">
    <source>
        <dbReference type="ARBA" id="ARBA00022527"/>
    </source>
</evidence>
<evidence type="ECO:0000256" key="2">
    <source>
        <dbReference type="ARBA" id="ARBA00022679"/>
    </source>
</evidence>
<dbReference type="InterPro" id="IPR030616">
    <property type="entry name" value="Aur-like"/>
</dbReference>
<keyword evidence="3 9" id="KW-0547">Nucleotide-binding</keyword>
<evidence type="ECO:0000256" key="10">
    <source>
        <dbReference type="PIRSR" id="PIRSR630616-3"/>
    </source>
</evidence>
<feature type="binding site" evidence="9">
    <location>
        <begin position="251"/>
        <end position="252"/>
    </location>
    <ligand>
        <name>ATP</name>
        <dbReference type="ChEBI" id="CHEBI:30616"/>
    </ligand>
</feature>
<keyword evidence="2 13" id="KW-0808">Transferase</keyword>
<feature type="region of interest" description="Disordered" evidence="14">
    <location>
        <begin position="62"/>
        <end position="82"/>
    </location>
</feature>
<evidence type="ECO:0000256" key="8">
    <source>
        <dbReference type="PIRSR" id="PIRSR630616-1"/>
    </source>
</evidence>
<dbReference type="Gene3D" id="3.30.200.20">
    <property type="entry name" value="Phosphorylase Kinase, domain 1"/>
    <property type="match status" value="1"/>
</dbReference>
<evidence type="ECO:0000313" key="16">
    <source>
        <dbReference type="EMBL" id="KAF0695199.1"/>
    </source>
</evidence>
<protein>
    <recommendedName>
        <fullName evidence="13">Aurora kinase</fullName>
        <ecNumber evidence="13">2.7.11.1</ecNumber>
    </recommendedName>
</protein>
<dbReference type="InterPro" id="IPR011009">
    <property type="entry name" value="Kinase-like_dom_sf"/>
</dbReference>
<feature type="region of interest" description="Disordered" evidence="14">
    <location>
        <begin position="1"/>
        <end position="21"/>
    </location>
</feature>
<evidence type="ECO:0000313" key="17">
    <source>
        <dbReference type="EMBL" id="VFT90793.1"/>
    </source>
</evidence>
<dbReference type="InterPro" id="IPR017441">
    <property type="entry name" value="Protein_kinase_ATP_BS"/>
</dbReference>
<keyword evidence="1 12" id="KW-0723">Serine/threonine-protein kinase</keyword>
<feature type="compositionally biased region" description="Low complexity" evidence="14">
    <location>
        <begin position="63"/>
        <end position="82"/>
    </location>
</feature>
<dbReference type="FunFam" id="3.30.200.20:FF:000042">
    <property type="entry name" value="Aurora kinase A"/>
    <property type="match status" value="1"/>
</dbReference>
<dbReference type="CDD" id="cd14007">
    <property type="entry name" value="STKc_Aurora"/>
    <property type="match status" value="1"/>
</dbReference>
<gene>
    <name evidence="17" type="primary">Aste57867_13963</name>
    <name evidence="16" type="ORF">As57867_013912</name>
    <name evidence="17" type="ORF">ASTE57867_13963</name>
</gene>
<feature type="binding site" evidence="9">
    <location>
        <position position="134"/>
    </location>
    <ligand>
        <name>ATP</name>
        <dbReference type="ChEBI" id="CHEBI:30616"/>
    </ligand>
</feature>
<evidence type="ECO:0000259" key="15">
    <source>
        <dbReference type="PROSITE" id="PS50011"/>
    </source>
</evidence>
<dbReference type="OrthoDB" id="377346at2759"/>
<keyword evidence="18" id="KW-1185">Reference proteome</keyword>
<dbReference type="FunFam" id="1.10.510.10:FF:000235">
    <property type="entry name" value="Serine/threonine-protein kinase ark1"/>
    <property type="match status" value="1"/>
</dbReference>
<dbReference type="PROSITE" id="PS50011">
    <property type="entry name" value="PROTEIN_KINASE_DOM"/>
    <property type="match status" value="1"/>
</dbReference>
<keyword evidence="4 13" id="KW-0418">Kinase</keyword>
<dbReference type="EMBL" id="VJMH01005498">
    <property type="protein sequence ID" value="KAF0695199.1"/>
    <property type="molecule type" value="Genomic_DNA"/>
</dbReference>
<dbReference type="PROSITE" id="PS00107">
    <property type="entry name" value="PROTEIN_KINASE_ATP"/>
    <property type="match status" value="1"/>
</dbReference>
<dbReference type="InterPro" id="IPR008271">
    <property type="entry name" value="Ser/Thr_kinase_AS"/>
</dbReference>
<dbReference type="EC" id="2.7.11.1" evidence="13"/>
<evidence type="ECO:0000256" key="9">
    <source>
        <dbReference type="PIRSR" id="PIRSR630616-2"/>
    </source>
</evidence>
<evidence type="ECO:0000256" key="3">
    <source>
        <dbReference type="ARBA" id="ARBA00022741"/>
    </source>
</evidence>
<dbReference type="PANTHER" id="PTHR24350">
    <property type="entry name" value="SERINE/THREONINE-PROTEIN KINASE IAL-RELATED"/>
    <property type="match status" value="1"/>
</dbReference>
<comment type="catalytic activity">
    <reaction evidence="7 13">
        <text>L-seryl-[protein] + ATP = O-phospho-L-seryl-[protein] + ADP + H(+)</text>
        <dbReference type="Rhea" id="RHEA:17989"/>
        <dbReference type="Rhea" id="RHEA-COMP:9863"/>
        <dbReference type="Rhea" id="RHEA-COMP:11604"/>
        <dbReference type="ChEBI" id="CHEBI:15378"/>
        <dbReference type="ChEBI" id="CHEBI:29999"/>
        <dbReference type="ChEBI" id="CHEBI:30616"/>
        <dbReference type="ChEBI" id="CHEBI:83421"/>
        <dbReference type="ChEBI" id="CHEBI:456216"/>
        <dbReference type="EC" id="2.7.11.1"/>
    </reaction>
</comment>
<dbReference type="PROSITE" id="PS00108">
    <property type="entry name" value="PROTEIN_KINASE_ST"/>
    <property type="match status" value="1"/>
</dbReference>
<evidence type="ECO:0000313" key="18">
    <source>
        <dbReference type="Proteomes" id="UP000332933"/>
    </source>
</evidence>
<evidence type="ECO:0000256" key="6">
    <source>
        <dbReference type="ARBA" id="ARBA00047899"/>
    </source>
</evidence>
<dbReference type="Pfam" id="PF00069">
    <property type="entry name" value="Pkinase"/>
    <property type="match status" value="1"/>
</dbReference>
<evidence type="ECO:0000256" key="11">
    <source>
        <dbReference type="PROSITE-ProRule" id="PRU10141"/>
    </source>
</evidence>
<accession>A0A485KZS8</accession>
<keyword evidence="5 9" id="KW-0067">ATP-binding</keyword>
<dbReference type="Proteomes" id="UP000332933">
    <property type="component" value="Unassembled WGS sequence"/>
</dbReference>
<organism evidence="17 18">
    <name type="scientific">Aphanomyces stellatus</name>
    <dbReference type="NCBI Taxonomy" id="120398"/>
    <lineage>
        <taxon>Eukaryota</taxon>
        <taxon>Sar</taxon>
        <taxon>Stramenopiles</taxon>
        <taxon>Oomycota</taxon>
        <taxon>Saprolegniomycetes</taxon>
        <taxon>Saprolegniales</taxon>
        <taxon>Verrucalvaceae</taxon>
        <taxon>Aphanomyces</taxon>
    </lineage>
</organism>
<dbReference type="EMBL" id="CAADRA010005519">
    <property type="protein sequence ID" value="VFT90793.1"/>
    <property type="molecule type" value="Genomic_DNA"/>
</dbReference>
<dbReference type="SUPFAM" id="SSF56112">
    <property type="entry name" value="Protein kinase-like (PK-like)"/>
    <property type="match status" value="1"/>
</dbReference>
<feature type="binding site" evidence="9">
    <location>
        <begin position="202"/>
        <end position="204"/>
    </location>
    <ligand>
        <name>ATP</name>
        <dbReference type="ChEBI" id="CHEBI:30616"/>
    </ligand>
</feature>
<feature type="domain" description="Protein kinase" evidence="15">
    <location>
        <begin position="124"/>
        <end position="374"/>
    </location>
</feature>
<dbReference type="SMART" id="SM00220">
    <property type="entry name" value="S_TKc"/>
    <property type="match status" value="1"/>
</dbReference>
<evidence type="ECO:0000256" key="12">
    <source>
        <dbReference type="RuleBase" id="RU000304"/>
    </source>
</evidence>
<dbReference type="InterPro" id="IPR000719">
    <property type="entry name" value="Prot_kinase_dom"/>
</dbReference>
<name>A0A485KZS8_9STRA</name>
<feature type="active site" description="Proton acceptor" evidence="8">
    <location>
        <position position="247"/>
    </location>
</feature>
<dbReference type="Gene3D" id="1.10.510.10">
    <property type="entry name" value="Transferase(Phosphotransferase) domain 1"/>
    <property type="match status" value="1"/>
</dbReference>
<dbReference type="GO" id="GO:0005524">
    <property type="term" value="F:ATP binding"/>
    <property type="evidence" value="ECO:0007669"/>
    <property type="project" value="UniProtKB-UniRule"/>
</dbReference>
<sequence>MTVAKVGATDSSKPKMRSMWGRDNGATVSVLERTGPSAALSTSNSLTASIFKKYNTSSSTLASTTRQPLTSSSSSTISRSHAISSNTLTTRAPLMSISETKQATTMPATTALNSLMKEWKLSDFDIGRPLGRGKFGNVYLAREKKSKYIVALKVLQKTQLSKANVEHQLRREIEIQSHLRHKNILRLYGYFYDDKRIYLIIEYAAHGELYKKLQKAGRFSEERSARYVREIALTLAFMHSKHVIHRDIKPENLLVGFNGELKLADFGWSVHSPTSRRNTLCGTLDYLPPEMVENKPHDEMVDVWTLGILMYEFLAGVPPFEAEGTTETYQRITTVDLQFPAHFSANAKDLLTKILRKEPRDRLALDKVVEHAWITRYYPPAG</sequence>
<evidence type="ECO:0000256" key="7">
    <source>
        <dbReference type="ARBA" id="ARBA00048679"/>
    </source>
</evidence>
<evidence type="ECO:0000256" key="5">
    <source>
        <dbReference type="ARBA" id="ARBA00022840"/>
    </source>
</evidence>
<comment type="similarity">
    <text evidence="13">Belongs to the protein kinase superfamily. Ser/Thr protein kinase family. Aurora subfamily.</text>
</comment>